<proteinExistence type="predicted"/>
<evidence type="ECO:0000256" key="2">
    <source>
        <dbReference type="ARBA" id="ARBA00023002"/>
    </source>
</evidence>
<feature type="domain" description="NmrA-like" evidence="3">
    <location>
        <begin position="1"/>
        <end position="227"/>
    </location>
</feature>
<reference evidence="4 5" key="1">
    <citation type="submission" date="2019-09" db="EMBL/GenBank/DDBJ databases">
        <authorList>
            <person name="Depoorter E."/>
        </authorList>
    </citation>
    <scope>NUCLEOTIDE SEQUENCE [LARGE SCALE GENOMIC DNA]</scope>
    <source>
        <strain evidence="4">LMG 30113</strain>
    </source>
</reference>
<keyword evidence="5" id="KW-1185">Reference proteome</keyword>
<dbReference type="PANTHER" id="PTHR47706">
    <property type="entry name" value="NMRA-LIKE FAMILY PROTEIN"/>
    <property type="match status" value="1"/>
</dbReference>
<dbReference type="InterPro" id="IPR008030">
    <property type="entry name" value="NmrA-like"/>
</dbReference>
<organism evidence="4 5">
    <name type="scientific">Burkholderia paludis</name>
    <dbReference type="NCBI Taxonomy" id="1506587"/>
    <lineage>
        <taxon>Bacteria</taxon>
        <taxon>Pseudomonadati</taxon>
        <taxon>Pseudomonadota</taxon>
        <taxon>Betaproteobacteria</taxon>
        <taxon>Burkholderiales</taxon>
        <taxon>Burkholderiaceae</taxon>
        <taxon>Burkholderia</taxon>
        <taxon>Burkholderia cepacia complex</taxon>
    </lineage>
</organism>
<evidence type="ECO:0000259" key="3">
    <source>
        <dbReference type="Pfam" id="PF05368"/>
    </source>
</evidence>
<dbReference type="Gene3D" id="3.90.25.10">
    <property type="entry name" value="UDP-galactose 4-epimerase, domain 1"/>
    <property type="match status" value="1"/>
</dbReference>
<sequence>MSKLVLVVGATGWLGHKITNAIVARGIPTRVALRGGSAHQKAGLFNGRAEIVSADLADGDSLVKAAKGVDTIVSVVQGGPAEIIDGQVALARAGVEAGVKRIIPSDFSIDFRGVSTDRHLFLGWREQADRAIEKLGLAQNNIFNGAFTEILGLEFFEMMDFKEGQVKFWGDPDQKYDFTATKDVAEFTAEVVKDRERVGPQMVNSERASPRQLAEIASQVFGRAFKLSHLGSLADLDVEISSRQAAHPQNPMAWAALQYQRMMASSESALTLPVTTGSFVSEPTTIYQFFSGLKQA</sequence>
<accession>A0A6P2LE06</accession>
<evidence type="ECO:0000256" key="1">
    <source>
        <dbReference type="ARBA" id="ARBA00022857"/>
    </source>
</evidence>
<dbReference type="Pfam" id="PF05368">
    <property type="entry name" value="NmrA"/>
    <property type="match status" value="1"/>
</dbReference>
<dbReference type="SUPFAM" id="SSF51735">
    <property type="entry name" value="NAD(P)-binding Rossmann-fold domains"/>
    <property type="match status" value="1"/>
</dbReference>
<protein>
    <submittedName>
        <fullName evidence="4">NmrA family protein</fullName>
    </submittedName>
</protein>
<dbReference type="InterPro" id="IPR051609">
    <property type="entry name" value="NmrA/Isoflavone_reductase-like"/>
</dbReference>
<dbReference type="AlphaFoldDB" id="A0A6P2LE06"/>
<dbReference type="Gene3D" id="3.40.50.720">
    <property type="entry name" value="NAD(P)-binding Rossmann-like Domain"/>
    <property type="match status" value="1"/>
</dbReference>
<dbReference type="PANTHER" id="PTHR47706:SF6">
    <property type="entry name" value="NMRA-LIKE FAMILY PROTEIN (AFU_ORTHOLOGUE AFUA_6G00280)"/>
    <property type="match status" value="1"/>
</dbReference>
<evidence type="ECO:0000313" key="5">
    <source>
        <dbReference type="Proteomes" id="UP000494330"/>
    </source>
</evidence>
<dbReference type="RefSeq" id="WP_081896723.1">
    <property type="nucleotide sequence ID" value="NZ_CABVQD010000008.1"/>
</dbReference>
<dbReference type="GO" id="GO:0016491">
    <property type="term" value="F:oxidoreductase activity"/>
    <property type="evidence" value="ECO:0007669"/>
    <property type="project" value="UniProtKB-KW"/>
</dbReference>
<gene>
    <name evidence="4" type="ORF">BPA30113_02923</name>
</gene>
<dbReference type="Proteomes" id="UP000494330">
    <property type="component" value="Unassembled WGS sequence"/>
</dbReference>
<name>A0A6P2LE06_9BURK</name>
<keyword evidence="2" id="KW-0560">Oxidoreductase</keyword>
<evidence type="ECO:0000313" key="4">
    <source>
        <dbReference type="EMBL" id="VWB65455.1"/>
    </source>
</evidence>
<dbReference type="EMBL" id="CABVQD010000008">
    <property type="protein sequence ID" value="VWB65455.1"/>
    <property type="molecule type" value="Genomic_DNA"/>
</dbReference>
<keyword evidence="1" id="KW-0521">NADP</keyword>
<dbReference type="InterPro" id="IPR036291">
    <property type="entry name" value="NAD(P)-bd_dom_sf"/>
</dbReference>